<evidence type="ECO:0000313" key="1">
    <source>
        <dbReference type="EMBL" id="OMP13443.1"/>
    </source>
</evidence>
<gene>
    <name evidence="1" type="ORF">COLO4_01679</name>
</gene>
<reference evidence="2" key="1">
    <citation type="submission" date="2013-09" db="EMBL/GenBank/DDBJ databases">
        <title>Corchorus olitorius genome sequencing.</title>
        <authorList>
            <person name="Alam M."/>
            <person name="Haque M.S."/>
            <person name="Islam M.S."/>
            <person name="Emdad E.M."/>
            <person name="Islam M.M."/>
            <person name="Ahmed B."/>
            <person name="Halim A."/>
            <person name="Hossen Q.M.M."/>
            <person name="Hossain M.Z."/>
            <person name="Ahmed R."/>
            <person name="Khan M.M."/>
            <person name="Islam R."/>
            <person name="Rashid M.M."/>
            <person name="Khan S.A."/>
            <person name="Rahman M.S."/>
            <person name="Alam M."/>
            <person name="Yahiya A.S."/>
            <person name="Khan M.S."/>
            <person name="Azam M.S."/>
            <person name="Haque T."/>
            <person name="Lashkar M.Z.H."/>
            <person name="Akhand A.I."/>
            <person name="Morshed G."/>
            <person name="Roy S."/>
            <person name="Uddin K.S."/>
            <person name="Rabeya T."/>
            <person name="Hossain A.S."/>
            <person name="Chowdhury A."/>
            <person name="Snigdha A.R."/>
            <person name="Mortoza M.S."/>
            <person name="Matin S.A."/>
            <person name="Hoque S.M.E."/>
            <person name="Islam M.K."/>
            <person name="Roy D.K."/>
            <person name="Haider R."/>
            <person name="Moosa M.M."/>
            <person name="Elias S.M."/>
            <person name="Hasan A.M."/>
            <person name="Jahan S."/>
            <person name="Shafiuddin M."/>
            <person name="Mahmood N."/>
            <person name="Shommy N.S."/>
        </authorList>
    </citation>
    <scope>NUCLEOTIDE SEQUENCE [LARGE SCALE GENOMIC DNA]</scope>
    <source>
        <strain evidence="2">cv. O-4</strain>
    </source>
</reference>
<comment type="caution">
    <text evidence="1">The sequence shown here is derived from an EMBL/GenBank/DDBJ whole genome shotgun (WGS) entry which is preliminary data.</text>
</comment>
<dbReference type="Proteomes" id="UP000187203">
    <property type="component" value="Unassembled WGS sequence"/>
</dbReference>
<dbReference type="EMBL" id="AWUE01004279">
    <property type="protein sequence ID" value="OMP13443.1"/>
    <property type="molecule type" value="Genomic_DNA"/>
</dbReference>
<organism evidence="1 2">
    <name type="scientific">Corchorus olitorius</name>
    <dbReference type="NCBI Taxonomy" id="93759"/>
    <lineage>
        <taxon>Eukaryota</taxon>
        <taxon>Viridiplantae</taxon>
        <taxon>Streptophyta</taxon>
        <taxon>Embryophyta</taxon>
        <taxon>Tracheophyta</taxon>
        <taxon>Spermatophyta</taxon>
        <taxon>Magnoliopsida</taxon>
        <taxon>eudicotyledons</taxon>
        <taxon>Gunneridae</taxon>
        <taxon>Pentapetalae</taxon>
        <taxon>rosids</taxon>
        <taxon>malvids</taxon>
        <taxon>Malvales</taxon>
        <taxon>Malvaceae</taxon>
        <taxon>Grewioideae</taxon>
        <taxon>Apeibeae</taxon>
        <taxon>Corchorus</taxon>
    </lineage>
</organism>
<evidence type="ECO:0000313" key="2">
    <source>
        <dbReference type="Proteomes" id="UP000187203"/>
    </source>
</evidence>
<name>A0A1R3L256_9ROSI</name>
<sequence length="201" mass="21645">GDVVRILLHDRLDAPGGEEIVLAFTQVQRDGGAALGAFDRVDGEFAVARAFPAHAFFGRHAGAARFHRYAVGHDERRVEAHAKLTDEGGVLLLVARQLAEELARARTGDGAEVADGLVAAHADAVVGDGDGARGSVKADADAQLPAAFQQRRIGDALEAQLVDRIRRIGNQLPQEDFLVAVQRVDHQMQKLLHFCLESHLL</sequence>
<keyword evidence="2" id="KW-1185">Reference proteome</keyword>
<protein>
    <submittedName>
        <fullName evidence="1">Uncharacterized protein</fullName>
    </submittedName>
</protein>
<accession>A0A1R3L256</accession>
<proteinExistence type="predicted"/>
<feature type="non-terminal residue" evidence="1">
    <location>
        <position position="1"/>
    </location>
</feature>
<dbReference type="AlphaFoldDB" id="A0A1R3L256"/>
<feature type="non-terminal residue" evidence="1">
    <location>
        <position position="201"/>
    </location>
</feature>